<evidence type="ECO:0000313" key="6">
    <source>
        <dbReference type="Proteomes" id="UP000053766"/>
    </source>
</evidence>
<dbReference type="Proteomes" id="UP000053766">
    <property type="component" value="Unassembled WGS sequence"/>
</dbReference>
<evidence type="ECO:0000256" key="4">
    <source>
        <dbReference type="ARBA" id="ARBA00022729"/>
    </source>
</evidence>
<dbReference type="OrthoDB" id="5782901at2759"/>
<keyword evidence="3" id="KW-0964">Secreted</keyword>
<evidence type="ECO:0000256" key="3">
    <source>
        <dbReference type="ARBA" id="ARBA00022525"/>
    </source>
</evidence>
<keyword evidence="4" id="KW-0732">Signal</keyword>
<sequence length="89" mass="9905">MVQIALALPWETDDIMGRTWSHQNGSFTISGCGSDFGPFNSPDAYLQIEHSCPHRAHGTIRTIEVGVVPIFLPRIVNLGSIYLDRYSDD</sequence>
<reference evidence="5 6" key="1">
    <citation type="submission" date="2013-11" db="EMBL/GenBank/DDBJ databases">
        <title>Draft genome of the bovine lungworm Dictyocaulus viviparus.</title>
        <authorList>
            <person name="Mitreva M."/>
        </authorList>
    </citation>
    <scope>NUCLEOTIDE SEQUENCE [LARGE SCALE GENOMIC DNA]</scope>
    <source>
        <strain evidence="5 6">HannoverDv2000</strain>
    </source>
</reference>
<evidence type="ECO:0000256" key="1">
    <source>
        <dbReference type="ARBA" id="ARBA00004613"/>
    </source>
</evidence>
<organism evidence="5 6">
    <name type="scientific">Dictyocaulus viviparus</name>
    <name type="common">Bovine lungworm</name>
    <dbReference type="NCBI Taxonomy" id="29172"/>
    <lineage>
        <taxon>Eukaryota</taxon>
        <taxon>Metazoa</taxon>
        <taxon>Ecdysozoa</taxon>
        <taxon>Nematoda</taxon>
        <taxon>Chromadorea</taxon>
        <taxon>Rhabditida</taxon>
        <taxon>Rhabditina</taxon>
        <taxon>Rhabditomorpha</taxon>
        <taxon>Strongyloidea</taxon>
        <taxon>Metastrongylidae</taxon>
        <taxon>Dictyocaulus</taxon>
    </lineage>
</organism>
<protein>
    <submittedName>
        <fullName evidence="5">Transthyretin-like family protein</fullName>
    </submittedName>
</protein>
<dbReference type="Pfam" id="PF01060">
    <property type="entry name" value="TTR-52"/>
    <property type="match status" value="1"/>
</dbReference>
<dbReference type="GO" id="GO:0005576">
    <property type="term" value="C:extracellular region"/>
    <property type="evidence" value="ECO:0007669"/>
    <property type="project" value="UniProtKB-SubCell"/>
</dbReference>
<comment type="subcellular location">
    <subcellularLocation>
        <location evidence="1">Secreted</location>
    </subcellularLocation>
</comment>
<dbReference type="InterPro" id="IPR001534">
    <property type="entry name" value="Transthyretin-like"/>
</dbReference>
<dbReference type="EMBL" id="KN716523">
    <property type="protein sequence ID" value="KJH43829.1"/>
    <property type="molecule type" value="Genomic_DNA"/>
</dbReference>
<accession>A0A0D8XJ54</accession>
<dbReference type="AlphaFoldDB" id="A0A0D8XJ54"/>
<dbReference type="STRING" id="29172.A0A0D8XJ54"/>
<evidence type="ECO:0000313" key="5">
    <source>
        <dbReference type="EMBL" id="KJH43829.1"/>
    </source>
</evidence>
<name>A0A0D8XJ54_DICVI</name>
<comment type="similarity">
    <text evidence="2">Belongs to the nematode transthyretin-like family.</text>
</comment>
<evidence type="ECO:0000256" key="2">
    <source>
        <dbReference type="ARBA" id="ARBA00010112"/>
    </source>
</evidence>
<dbReference type="Gene3D" id="2.60.40.3330">
    <property type="match status" value="1"/>
</dbReference>
<keyword evidence="6" id="KW-1185">Reference proteome</keyword>
<proteinExistence type="inferred from homology"/>
<reference evidence="6" key="2">
    <citation type="journal article" date="2016" name="Sci. Rep.">
        <title>Dictyocaulus viviparus genome, variome and transcriptome elucidate lungworm biology and support future intervention.</title>
        <authorList>
            <person name="McNulty S.N."/>
            <person name="Strube C."/>
            <person name="Rosa B.A."/>
            <person name="Martin J.C."/>
            <person name="Tyagi R."/>
            <person name="Choi Y.J."/>
            <person name="Wang Q."/>
            <person name="Hallsworth Pepin K."/>
            <person name="Zhang X."/>
            <person name="Ozersky P."/>
            <person name="Wilson R.K."/>
            <person name="Sternberg P.W."/>
            <person name="Gasser R.B."/>
            <person name="Mitreva M."/>
        </authorList>
    </citation>
    <scope>NUCLEOTIDE SEQUENCE [LARGE SCALE GENOMIC DNA]</scope>
    <source>
        <strain evidence="6">HannoverDv2000</strain>
    </source>
</reference>
<dbReference type="GO" id="GO:0009986">
    <property type="term" value="C:cell surface"/>
    <property type="evidence" value="ECO:0007669"/>
    <property type="project" value="InterPro"/>
</dbReference>
<dbReference type="InterPro" id="IPR038479">
    <property type="entry name" value="Transthyretin-like_sf"/>
</dbReference>
<gene>
    <name evidence="5" type="ORF">DICVIV_10155</name>
</gene>